<comment type="caution">
    <text evidence="1">The sequence shown here is derived from an EMBL/GenBank/DDBJ whole genome shotgun (WGS) entry which is preliminary data.</text>
</comment>
<dbReference type="SUPFAM" id="SSF51182">
    <property type="entry name" value="RmlC-like cupins"/>
    <property type="match status" value="1"/>
</dbReference>
<dbReference type="RefSeq" id="WP_345408171.1">
    <property type="nucleotide sequence ID" value="NZ_BAABHG010000026.1"/>
</dbReference>
<sequence>MTDRPTVTSPGTLAPDLLAEARRHGSRRAARTLVSLPSLRATLIALAAGAELAEHDAPHAATLQMLLGTVRLHTRDEEWCLDSGQLAVIPLERHGVTAATDTVFLLSVVLP</sequence>
<dbReference type="PANTHER" id="PTHR37694">
    <property type="entry name" value="SLR8022 PROTEIN"/>
    <property type="match status" value="1"/>
</dbReference>
<dbReference type="Gene3D" id="2.60.120.10">
    <property type="entry name" value="Jelly Rolls"/>
    <property type="match status" value="1"/>
</dbReference>
<keyword evidence="2" id="KW-1185">Reference proteome</keyword>
<evidence type="ECO:0008006" key="3">
    <source>
        <dbReference type="Google" id="ProtNLM"/>
    </source>
</evidence>
<evidence type="ECO:0000313" key="2">
    <source>
        <dbReference type="Proteomes" id="UP001597419"/>
    </source>
</evidence>
<evidence type="ECO:0000313" key="1">
    <source>
        <dbReference type="EMBL" id="MFD2465436.1"/>
    </source>
</evidence>
<dbReference type="PANTHER" id="PTHR37694:SF1">
    <property type="entry name" value="SLR8022 PROTEIN"/>
    <property type="match status" value="1"/>
</dbReference>
<protein>
    <recommendedName>
        <fullName evidence="3">LuxR family transcriptional regulator</fullName>
    </recommendedName>
</protein>
<name>A0ABW5GX84_9PSEU</name>
<dbReference type="EMBL" id="JBHUKU010000031">
    <property type="protein sequence ID" value="MFD2465436.1"/>
    <property type="molecule type" value="Genomic_DNA"/>
</dbReference>
<accession>A0ABW5GX84</accession>
<reference evidence="2" key="1">
    <citation type="journal article" date="2019" name="Int. J. Syst. Evol. Microbiol.">
        <title>The Global Catalogue of Microorganisms (GCM) 10K type strain sequencing project: providing services to taxonomists for standard genome sequencing and annotation.</title>
        <authorList>
            <consortium name="The Broad Institute Genomics Platform"/>
            <consortium name="The Broad Institute Genome Sequencing Center for Infectious Disease"/>
            <person name="Wu L."/>
            <person name="Ma J."/>
        </authorList>
    </citation>
    <scope>NUCLEOTIDE SEQUENCE [LARGE SCALE GENOMIC DNA]</scope>
    <source>
        <strain evidence="2">CGMCC 4.7643</strain>
    </source>
</reference>
<gene>
    <name evidence="1" type="ORF">ACFSYJ_42930</name>
</gene>
<proteinExistence type="predicted"/>
<dbReference type="Proteomes" id="UP001597419">
    <property type="component" value="Unassembled WGS sequence"/>
</dbReference>
<dbReference type="InterPro" id="IPR014710">
    <property type="entry name" value="RmlC-like_jellyroll"/>
</dbReference>
<dbReference type="InterPro" id="IPR011051">
    <property type="entry name" value="RmlC_Cupin_sf"/>
</dbReference>
<organism evidence="1 2">
    <name type="scientific">Amycolatopsis samaneae</name>
    <dbReference type="NCBI Taxonomy" id="664691"/>
    <lineage>
        <taxon>Bacteria</taxon>
        <taxon>Bacillati</taxon>
        <taxon>Actinomycetota</taxon>
        <taxon>Actinomycetes</taxon>
        <taxon>Pseudonocardiales</taxon>
        <taxon>Pseudonocardiaceae</taxon>
        <taxon>Amycolatopsis</taxon>
    </lineage>
</organism>